<evidence type="ECO:0000313" key="2">
    <source>
        <dbReference type="EMBL" id="KAG2573283.1"/>
    </source>
</evidence>
<dbReference type="AlphaFoldDB" id="A0A8T0QHW1"/>
<accession>A0A8T0QHW1</accession>
<gene>
    <name evidence="2" type="ORF">PVAP13_7KG243455</name>
</gene>
<evidence type="ECO:0000313" key="3">
    <source>
        <dbReference type="Proteomes" id="UP000823388"/>
    </source>
</evidence>
<comment type="caution">
    <text evidence="2">The sequence shown here is derived from an EMBL/GenBank/DDBJ whole genome shotgun (WGS) entry which is preliminary data.</text>
</comment>
<protein>
    <submittedName>
        <fullName evidence="2">Uncharacterized protein</fullName>
    </submittedName>
</protein>
<keyword evidence="3" id="KW-1185">Reference proteome</keyword>
<name>A0A8T0QHW1_PANVG</name>
<dbReference type="Proteomes" id="UP000823388">
    <property type="component" value="Chromosome 7K"/>
</dbReference>
<proteinExistence type="predicted"/>
<feature type="region of interest" description="Disordered" evidence="1">
    <location>
        <begin position="71"/>
        <end position="90"/>
    </location>
</feature>
<reference evidence="2" key="1">
    <citation type="submission" date="2020-05" db="EMBL/GenBank/DDBJ databases">
        <title>WGS assembly of Panicum virgatum.</title>
        <authorList>
            <person name="Lovell J.T."/>
            <person name="Jenkins J."/>
            <person name="Shu S."/>
            <person name="Juenger T.E."/>
            <person name="Schmutz J."/>
        </authorList>
    </citation>
    <scope>NUCLEOTIDE SEQUENCE</scope>
    <source>
        <strain evidence="2">AP13</strain>
    </source>
</reference>
<evidence type="ECO:0000256" key="1">
    <source>
        <dbReference type="SAM" id="MobiDB-lite"/>
    </source>
</evidence>
<dbReference type="EMBL" id="CM029049">
    <property type="protein sequence ID" value="KAG2573283.1"/>
    <property type="molecule type" value="Genomic_DNA"/>
</dbReference>
<organism evidence="2 3">
    <name type="scientific">Panicum virgatum</name>
    <name type="common">Blackwell switchgrass</name>
    <dbReference type="NCBI Taxonomy" id="38727"/>
    <lineage>
        <taxon>Eukaryota</taxon>
        <taxon>Viridiplantae</taxon>
        <taxon>Streptophyta</taxon>
        <taxon>Embryophyta</taxon>
        <taxon>Tracheophyta</taxon>
        <taxon>Spermatophyta</taxon>
        <taxon>Magnoliopsida</taxon>
        <taxon>Liliopsida</taxon>
        <taxon>Poales</taxon>
        <taxon>Poaceae</taxon>
        <taxon>PACMAD clade</taxon>
        <taxon>Panicoideae</taxon>
        <taxon>Panicodae</taxon>
        <taxon>Paniceae</taxon>
        <taxon>Panicinae</taxon>
        <taxon>Panicum</taxon>
        <taxon>Panicum sect. Hiantes</taxon>
    </lineage>
</organism>
<sequence>MTAAPEVTVDGVDWAFGDSALLYDPRKRFPPGDLLALAREHARCPGLVHRELRRDMDSRAVARLFGLESVGDSGGRSGSSSIAGSVQDQQPAAAGYFTVEEESDEVEYVLVGTADEVERERRQEAGAEAALEAGWDDRVRSIEELLEEADVEVAARTARPNGDHLRSAEELLDDLHLGEDAVAARQSDGLVRDTDHRFLEEEAAAGAEWNVAFRTNERHFAC</sequence>